<dbReference type="InterPro" id="IPR027417">
    <property type="entry name" value="P-loop_NTPase"/>
</dbReference>
<dbReference type="CDD" id="cd01918">
    <property type="entry name" value="HprK_C"/>
    <property type="match status" value="1"/>
</dbReference>
<dbReference type="PANTHER" id="PTHR30305:SF1">
    <property type="entry name" value="HPR KINASE_PHOSPHORYLASE"/>
    <property type="match status" value="1"/>
</dbReference>
<dbReference type="EMBL" id="CP102480">
    <property type="protein sequence ID" value="UUX51828.1"/>
    <property type="molecule type" value="Genomic_DNA"/>
</dbReference>
<keyword evidence="2" id="KW-0418">Kinase</keyword>
<proteinExistence type="predicted"/>
<protein>
    <submittedName>
        <fullName evidence="2">HPr kinase/phosphatase C-terminal domain-containing protein</fullName>
    </submittedName>
</protein>
<keyword evidence="2" id="KW-0808">Transferase</keyword>
<sequence>MELVYGTAVAVEGRAVLLRGPSGSGKSDLALRLIENGAQLVADDQTRLVRESGRLVASAPDTIAGQLEVRGVGIVPVDNVRRAPLDLVIDMVPPEQVERYPEAGSCTYLEITVPLLALSPFEASTPAKVRLALRHLTAR</sequence>
<dbReference type="GO" id="GO:0000155">
    <property type="term" value="F:phosphorelay sensor kinase activity"/>
    <property type="evidence" value="ECO:0007669"/>
    <property type="project" value="InterPro"/>
</dbReference>
<reference evidence="2" key="1">
    <citation type="submission" date="2022-08" db="EMBL/GenBank/DDBJ databases">
        <title>Nisaea acidiphila sp. nov., isolated from a marine algal debris and emended description of the genus Nisaea Urios et al. 2008.</title>
        <authorList>
            <person name="Kwon K."/>
        </authorList>
    </citation>
    <scope>NUCLEOTIDE SEQUENCE</scope>
    <source>
        <strain evidence="2">MEBiC11861</strain>
    </source>
</reference>
<evidence type="ECO:0000259" key="1">
    <source>
        <dbReference type="Pfam" id="PF07475"/>
    </source>
</evidence>
<dbReference type="PANTHER" id="PTHR30305">
    <property type="entry name" value="PROTEIN YJDM-RELATED"/>
    <property type="match status" value="1"/>
</dbReference>
<accession>A0A9J7B013</accession>
<dbReference type="GO" id="GO:0006109">
    <property type="term" value="P:regulation of carbohydrate metabolic process"/>
    <property type="evidence" value="ECO:0007669"/>
    <property type="project" value="InterPro"/>
</dbReference>
<dbReference type="InterPro" id="IPR011104">
    <property type="entry name" value="Hpr_kin/Pase_C"/>
</dbReference>
<organism evidence="2 3">
    <name type="scientific">Nisaea acidiphila</name>
    <dbReference type="NCBI Taxonomy" id="1862145"/>
    <lineage>
        <taxon>Bacteria</taxon>
        <taxon>Pseudomonadati</taxon>
        <taxon>Pseudomonadota</taxon>
        <taxon>Alphaproteobacteria</taxon>
        <taxon>Rhodospirillales</taxon>
        <taxon>Thalassobaculaceae</taxon>
        <taxon>Nisaea</taxon>
    </lineage>
</organism>
<name>A0A9J7B013_9PROT</name>
<dbReference type="SUPFAM" id="SSF53795">
    <property type="entry name" value="PEP carboxykinase-like"/>
    <property type="match status" value="1"/>
</dbReference>
<feature type="domain" description="HPr kinase/phosphorylase C-terminal" evidence="1">
    <location>
        <begin position="4"/>
        <end position="80"/>
    </location>
</feature>
<dbReference type="Pfam" id="PF07475">
    <property type="entry name" value="Hpr_kinase_C"/>
    <property type="match status" value="1"/>
</dbReference>
<dbReference type="GO" id="GO:0005524">
    <property type="term" value="F:ATP binding"/>
    <property type="evidence" value="ECO:0007669"/>
    <property type="project" value="InterPro"/>
</dbReference>
<dbReference type="KEGG" id="naci:NUH88_09015"/>
<keyword evidence="3" id="KW-1185">Reference proteome</keyword>
<dbReference type="RefSeq" id="WP_257771540.1">
    <property type="nucleotide sequence ID" value="NZ_CP102480.1"/>
</dbReference>
<evidence type="ECO:0000313" key="3">
    <source>
        <dbReference type="Proteomes" id="UP001060336"/>
    </source>
</evidence>
<gene>
    <name evidence="2" type="ORF">NUH88_09015</name>
</gene>
<dbReference type="AlphaFoldDB" id="A0A9J7B013"/>
<evidence type="ECO:0000313" key="2">
    <source>
        <dbReference type="EMBL" id="UUX51828.1"/>
    </source>
</evidence>
<dbReference type="Gene3D" id="3.40.50.300">
    <property type="entry name" value="P-loop containing nucleotide triphosphate hydrolases"/>
    <property type="match status" value="1"/>
</dbReference>
<dbReference type="Proteomes" id="UP001060336">
    <property type="component" value="Chromosome"/>
</dbReference>